<dbReference type="EMBL" id="MORL01000001">
    <property type="protein sequence ID" value="OIN61148.1"/>
    <property type="molecule type" value="Genomic_DNA"/>
</dbReference>
<comment type="caution">
    <text evidence="1">The sequence shown here is derived from an EMBL/GenBank/DDBJ whole genome shotgun (WGS) entry which is preliminary data.</text>
</comment>
<organism evidence="1 2">
    <name type="scientific">Arsenicibacter rosenii</name>
    <dbReference type="NCBI Taxonomy" id="1750698"/>
    <lineage>
        <taxon>Bacteria</taxon>
        <taxon>Pseudomonadati</taxon>
        <taxon>Bacteroidota</taxon>
        <taxon>Cytophagia</taxon>
        <taxon>Cytophagales</taxon>
        <taxon>Spirosomataceae</taxon>
        <taxon>Arsenicibacter</taxon>
    </lineage>
</organism>
<name>A0A1S2VTA6_9BACT</name>
<dbReference type="InterPro" id="IPR026341">
    <property type="entry name" value="T9SS_type_B"/>
</dbReference>
<evidence type="ECO:0000313" key="2">
    <source>
        <dbReference type="Proteomes" id="UP000181790"/>
    </source>
</evidence>
<reference evidence="1 2" key="1">
    <citation type="submission" date="2016-10" db="EMBL/GenBank/DDBJ databases">
        <title>Arsenicibacter rosenii gen. nov., sp. nov., an efficient arsenic-methylating bacterium isolated from an arsenic-contaminated paddy soil.</title>
        <authorList>
            <person name="Huang K."/>
        </authorList>
    </citation>
    <scope>NUCLEOTIDE SEQUENCE [LARGE SCALE GENOMIC DNA]</scope>
    <source>
        <strain evidence="1 2">SM-1</strain>
    </source>
</reference>
<evidence type="ECO:0000313" key="1">
    <source>
        <dbReference type="EMBL" id="OIN61148.1"/>
    </source>
</evidence>
<protein>
    <recommendedName>
        <fullName evidence="3">Gliding motility-associated C-terminal domain-containing protein</fullName>
    </recommendedName>
</protein>
<keyword evidence="2" id="KW-1185">Reference proteome</keyword>
<dbReference type="OrthoDB" id="1490014at2"/>
<dbReference type="Pfam" id="PF13585">
    <property type="entry name" value="CHU_C"/>
    <property type="match status" value="1"/>
</dbReference>
<dbReference type="NCBIfam" id="TIGR04131">
    <property type="entry name" value="Bac_Flav_CTERM"/>
    <property type="match status" value="1"/>
</dbReference>
<dbReference type="RefSeq" id="WP_071501652.1">
    <property type="nucleotide sequence ID" value="NZ_MORL01000001.1"/>
</dbReference>
<sequence>MQQNYSLRLFKLFVLCLLGIALPRYVQATHIVGGEFELRYLGATSPYSHRINMNMYFDDINGNAQANDPTVTIFIFRKRDNAFMASVTMPRVSQELISYTNQSCAVGDLRTRLIQYSVDVTFPSDFNDTGGYYMVWERCCRNNVISNITDPGGAGSVFYLEFPAPYVGRAAFANTSPIFGKAIGDYICVNRPFTFSFAATDPDGDSLTYKIVTPYNGFSDRNQPNPSQAVPPRADAGPYPNVTWVTGISERNSIPGSLPLQVNARTGLLTVVAGTPGLYVFSVEVDEYRRVPGQAPVRIGRVRRDFQLKVLDCPVNNPPKIAMKLDGQKDFYKEGTVITIQEKDQNCFDLFVTDPDLNQRVTIVNASGTLPGLSLSATDMVIRSKSDTLKSRFCFGKCVGNGGVVTLAIRAVDESCPQGLSDTLYVQVRIVPEPVNRPDIITNLTNNKASITVGSSLSFNAIGTDTDGDIISIQAIGRGFTLSQANMSFSTTSGTGKLSPKFVWNPQCAQATRPEYIVDFIVTKQRCNRTYSDTVTVNLAAVGKPSQQPVITTSLSQSIVTMVVSPTDTTSIRFNVLANDPERDSLTMKMQGQGFDPRALGAKFTDKNGVPMLTSGFSWRPTCDMLNGKNEAIYTINFVADDRSCQPDHTDTTAIQVRLVNPAQAATEVVIPNVITPNGDGKNDVWQIPTLPVDNCSEQFRFVQIINRWGKEVFRSTTRDFQWDGDNLPVGTYYYLIQYTTQRFKGPLTIIR</sequence>
<evidence type="ECO:0008006" key="3">
    <source>
        <dbReference type="Google" id="ProtNLM"/>
    </source>
</evidence>
<dbReference type="Proteomes" id="UP000181790">
    <property type="component" value="Unassembled WGS sequence"/>
</dbReference>
<gene>
    <name evidence="1" type="ORF">BLX24_03550</name>
</gene>
<accession>A0A1S2VTA6</accession>
<proteinExistence type="predicted"/>
<dbReference type="AlphaFoldDB" id="A0A1S2VTA6"/>